<proteinExistence type="predicted"/>
<accession>A0A9X9LB52</accession>
<name>A0A9X9LB52_BLUGR</name>
<dbReference type="EMBL" id="LR026987">
    <property type="protein sequence ID" value="VCU41122.1"/>
    <property type="molecule type" value="Genomic_DNA"/>
</dbReference>
<dbReference type="Proteomes" id="UP000324639">
    <property type="component" value="Chromosome Bgt_-04"/>
</dbReference>
<protein>
    <submittedName>
        <fullName evidence="1">Bgt-51890</fullName>
    </submittedName>
</protein>
<gene>
    <name evidence="1" type="ORF">BGT96224V316_LOCUS2367</name>
</gene>
<organism evidence="1 2">
    <name type="scientific">Blumeria graminis f. sp. tritici</name>
    <dbReference type="NCBI Taxonomy" id="62690"/>
    <lineage>
        <taxon>Eukaryota</taxon>
        <taxon>Fungi</taxon>
        <taxon>Dikarya</taxon>
        <taxon>Ascomycota</taxon>
        <taxon>Pezizomycotina</taxon>
        <taxon>Leotiomycetes</taxon>
        <taxon>Erysiphales</taxon>
        <taxon>Erysiphaceae</taxon>
        <taxon>Blumeria</taxon>
    </lineage>
</organism>
<dbReference type="AlphaFoldDB" id="A0A9X9LB52"/>
<sequence length="239" mass="26547">MPSSRVTQIIVTPSVGTNDGLTTATLVDDIVKLCCPSSFALGMKSLLKEIYSSECKPLNILASLESLEHHAIAGTFPPQILESFKTPKFQFSTTFTNSGDHQASLVGLENTVSECRGSVLARFIEMKKMGLETYATMLTIRAFRQKIEATVKTTFDTLNFQGVEPCPEYLIKDREDTFTNGPSICQRATIIARGDCMAENARKKRKLQHKVDSDVTMTESGPSDITKTIRDEMEKMFKK</sequence>
<evidence type="ECO:0000313" key="2">
    <source>
        <dbReference type="Proteomes" id="UP000324639"/>
    </source>
</evidence>
<reference evidence="1 2" key="1">
    <citation type="submission" date="2018-08" db="EMBL/GenBank/DDBJ databases">
        <authorList>
            <person name="Muller C M."/>
        </authorList>
    </citation>
    <scope>NUCLEOTIDE SEQUENCE [LARGE SCALE GENOMIC DNA]</scope>
</reference>
<keyword evidence="2" id="KW-1185">Reference proteome</keyword>
<evidence type="ECO:0000313" key="1">
    <source>
        <dbReference type="EMBL" id="VCU41122.1"/>
    </source>
</evidence>